<protein>
    <submittedName>
        <fullName evidence="2">Alpha/beta hydrolase</fullName>
    </submittedName>
</protein>
<dbReference type="InterPro" id="IPR051321">
    <property type="entry name" value="PHA/PHB_synthase"/>
</dbReference>
<dbReference type="InterPro" id="IPR029058">
    <property type="entry name" value="AB_hydrolase_fold"/>
</dbReference>
<sequence length="389" mass="42052">MAVLTPLSPARIPLAAANLSHKALYHGVADLRPMPRTLIDAGPQRQVYRYLPAQPGTESTDAPVLLVPPLAVPDSCFDLRRGCSVAEHLVEQGRRTYVVDYGQISFAQRNLGLEHWIHNVLPKAIHAASIDAGGAPVHLVSWSLGGIFCLLTAADLPTLPIASITTIGTPVDFAAVPIVAPARPVVALTRGAILTNAARMLGGAPRPFVKRAFQLTSLTKNITKPFTMLARLDDTEYLAQLEAVDAFTEHMTAYPGRAFSQLYQLVFRANQLAKGHIDLGDRCIDLARIRVPVLVVAGTGDAIAPQKAVRPLVDLLTSAPYVRYETAPGGHLGVLTGRAARTTTWATLAHFFDQVDEIRSLRFDRNPTLSQLKDAIRAITESPKETSHA</sequence>
<dbReference type="RefSeq" id="WP_188673409.1">
    <property type="nucleotide sequence ID" value="NZ_BMJH01000002.1"/>
</dbReference>
<reference evidence="2" key="2">
    <citation type="submission" date="2020-09" db="EMBL/GenBank/DDBJ databases">
        <authorList>
            <person name="Sun Q."/>
            <person name="Zhou Y."/>
        </authorList>
    </citation>
    <scope>NUCLEOTIDE SEQUENCE</scope>
    <source>
        <strain evidence="2">CGMCC 1.15478</strain>
    </source>
</reference>
<evidence type="ECO:0000313" key="3">
    <source>
        <dbReference type="Proteomes" id="UP000641514"/>
    </source>
</evidence>
<evidence type="ECO:0000259" key="1">
    <source>
        <dbReference type="Pfam" id="PF00561"/>
    </source>
</evidence>
<dbReference type="AlphaFoldDB" id="A0A916UAD1"/>
<proteinExistence type="predicted"/>
<keyword evidence="3" id="KW-1185">Reference proteome</keyword>
<dbReference type="Pfam" id="PF00561">
    <property type="entry name" value="Abhydrolase_1"/>
    <property type="match status" value="1"/>
</dbReference>
<evidence type="ECO:0000313" key="2">
    <source>
        <dbReference type="EMBL" id="GGC65731.1"/>
    </source>
</evidence>
<dbReference type="EMBL" id="BMJH01000002">
    <property type="protein sequence ID" value="GGC65731.1"/>
    <property type="molecule type" value="Genomic_DNA"/>
</dbReference>
<comment type="caution">
    <text evidence="2">The sequence shown here is derived from an EMBL/GenBank/DDBJ whole genome shotgun (WGS) entry which is preliminary data.</text>
</comment>
<reference evidence="2" key="1">
    <citation type="journal article" date="2014" name="Int. J. Syst. Evol. Microbiol.">
        <title>Complete genome sequence of Corynebacterium casei LMG S-19264T (=DSM 44701T), isolated from a smear-ripened cheese.</title>
        <authorList>
            <consortium name="US DOE Joint Genome Institute (JGI-PGF)"/>
            <person name="Walter F."/>
            <person name="Albersmeier A."/>
            <person name="Kalinowski J."/>
            <person name="Ruckert C."/>
        </authorList>
    </citation>
    <scope>NUCLEOTIDE SEQUENCE</scope>
    <source>
        <strain evidence="2">CGMCC 1.15478</strain>
    </source>
</reference>
<dbReference type="PANTHER" id="PTHR36837:SF2">
    <property type="entry name" value="POLY(3-HYDROXYALKANOATE) POLYMERASE SUBUNIT PHAC"/>
    <property type="match status" value="1"/>
</dbReference>
<dbReference type="Proteomes" id="UP000641514">
    <property type="component" value="Unassembled WGS sequence"/>
</dbReference>
<accession>A0A916UAD1</accession>
<keyword evidence="2" id="KW-0378">Hydrolase</keyword>
<dbReference type="InterPro" id="IPR000073">
    <property type="entry name" value="AB_hydrolase_1"/>
</dbReference>
<dbReference type="SUPFAM" id="SSF53474">
    <property type="entry name" value="alpha/beta-Hydrolases"/>
    <property type="match status" value="1"/>
</dbReference>
<dbReference type="PANTHER" id="PTHR36837">
    <property type="entry name" value="POLY(3-HYDROXYALKANOATE) POLYMERASE SUBUNIT PHAC"/>
    <property type="match status" value="1"/>
</dbReference>
<organism evidence="2 3">
    <name type="scientific">Hoyosella rhizosphaerae</name>
    <dbReference type="NCBI Taxonomy" id="1755582"/>
    <lineage>
        <taxon>Bacteria</taxon>
        <taxon>Bacillati</taxon>
        <taxon>Actinomycetota</taxon>
        <taxon>Actinomycetes</taxon>
        <taxon>Mycobacteriales</taxon>
        <taxon>Hoyosellaceae</taxon>
        <taxon>Hoyosella</taxon>
    </lineage>
</organism>
<dbReference type="GO" id="GO:0016787">
    <property type="term" value="F:hydrolase activity"/>
    <property type="evidence" value="ECO:0007669"/>
    <property type="project" value="UniProtKB-KW"/>
</dbReference>
<feature type="domain" description="AB hydrolase-1" evidence="1">
    <location>
        <begin position="82"/>
        <end position="336"/>
    </location>
</feature>
<gene>
    <name evidence="2" type="ORF">GCM10011410_17800</name>
</gene>
<name>A0A916UAD1_9ACTN</name>
<dbReference type="Gene3D" id="3.40.50.1820">
    <property type="entry name" value="alpha/beta hydrolase"/>
    <property type="match status" value="1"/>
</dbReference>